<dbReference type="RefSeq" id="WP_024565290.1">
    <property type="nucleotide sequence ID" value="NZ_CP007547.1"/>
</dbReference>
<evidence type="ECO:0000313" key="1">
    <source>
        <dbReference type="EMBL" id="AIL44780.1"/>
    </source>
</evidence>
<dbReference type="EMBL" id="CP007547">
    <property type="protein sequence ID" value="AIL44780.1"/>
    <property type="molecule type" value="Genomic_DNA"/>
</dbReference>
<dbReference type="InterPro" id="IPR005901">
    <property type="entry name" value="GLPGLI"/>
</dbReference>
<evidence type="ECO:0000313" key="2">
    <source>
        <dbReference type="Proteomes" id="UP000028933"/>
    </source>
</evidence>
<organism evidence="1 2">
    <name type="scientific">Elizabethkingia anophelis NUHP1</name>
    <dbReference type="NCBI Taxonomy" id="1338011"/>
    <lineage>
        <taxon>Bacteria</taxon>
        <taxon>Pseudomonadati</taxon>
        <taxon>Bacteroidota</taxon>
        <taxon>Flavobacteriia</taxon>
        <taxon>Flavobacteriales</taxon>
        <taxon>Weeksellaceae</taxon>
        <taxon>Elizabethkingia</taxon>
    </lineage>
</organism>
<dbReference type="eggNOG" id="ENOG5030R4F">
    <property type="taxonomic scope" value="Bacteria"/>
</dbReference>
<protein>
    <recommendedName>
        <fullName evidence="3">GLPGLI family protein</fullName>
    </recommendedName>
</protein>
<dbReference type="Proteomes" id="UP000028933">
    <property type="component" value="Chromosome"/>
</dbReference>
<dbReference type="HOGENOM" id="CLU_066214_0_1_10"/>
<dbReference type="KEGG" id="eao:BD94_1005"/>
<reference evidence="1" key="2">
    <citation type="journal article" date="2015" name="Genome Biol. Evol.">
        <title>Complete Genome Sequence and Transcriptomic Analysis of the Novel Pathogen Elizabethkingia anophelis in Response to Oxidative Stress.</title>
        <authorList>
            <person name="Li Y."/>
            <person name="Liu Y."/>
            <person name="Chew S.C."/>
            <person name="Tay M."/>
            <person name="Salido M.M."/>
            <person name="Teo J."/>
            <person name="Lauro F.M."/>
            <person name="Givskov M."/>
            <person name="Yang L."/>
        </authorList>
    </citation>
    <scope>NUCLEOTIDE SEQUENCE</scope>
    <source>
        <strain evidence="1">NUHP1</strain>
    </source>
</reference>
<name>A0A077EGW6_9FLAO</name>
<dbReference type="STRING" id="1338011.BD94_1005"/>
<dbReference type="AlphaFoldDB" id="A0A077EGW6"/>
<evidence type="ECO:0008006" key="3">
    <source>
        <dbReference type="Google" id="ProtNLM"/>
    </source>
</evidence>
<dbReference type="Pfam" id="PF09697">
    <property type="entry name" value="Porph_ging"/>
    <property type="match status" value="1"/>
</dbReference>
<proteinExistence type="predicted"/>
<accession>A0A077EGW6</accession>
<gene>
    <name evidence="1" type="ORF">BD94_1005</name>
</gene>
<reference evidence="1" key="1">
    <citation type="journal article" date="2013" name="Lancet">
        <title>First case of E anophelis outbreak in an intensive-care unit.</title>
        <authorList>
            <person name="Teo J."/>
            <person name="Tan S.Y."/>
            <person name="Tay M."/>
            <person name="Ding Y."/>
            <person name="Kjelleberg S."/>
            <person name="Givskov M."/>
            <person name="Lin R.T."/>
            <person name="Yang L."/>
        </authorList>
    </citation>
    <scope>NUCLEOTIDE SEQUENCE [LARGE SCALE GENOMIC DNA]</scope>
    <source>
        <strain evidence="1">NUHP1</strain>
    </source>
</reference>
<dbReference type="NCBIfam" id="TIGR01200">
    <property type="entry name" value="GLPGLI"/>
    <property type="match status" value="1"/>
</dbReference>
<sequence>MKNFKYQLIIFLLLLVLSNTFKGQTRRFIYEVEYKPDSTIQKTKKENYILEINNNKLAYYNRIYYINDSIFRHGGSFGFNGFRLTSFILSDLKKKKYSYYEPLGIHLYKVEDTVDIQWQILPDIVTKNGFSLQRAIVFYGGRNWTAWFAPDIPLPYGPYKFNGLPGLIMQLTDKRGDYVFKLIQSEIVNSDPEDLLNNYTKNAIQLTNENLNRLKIERYENPFKDILNGMLELKDNVSLRLEDGTVLTKKDLKPAEKKERIKIKSFNNPIELNTAVSYPK</sequence>